<dbReference type="GO" id="GO:0005634">
    <property type="term" value="C:nucleus"/>
    <property type="evidence" value="ECO:0007669"/>
    <property type="project" value="UniProtKB-SubCell"/>
</dbReference>
<evidence type="ECO:0008006" key="9">
    <source>
        <dbReference type="Google" id="ProtNLM"/>
    </source>
</evidence>
<reference evidence="8" key="1">
    <citation type="journal article" date="2015" name="BMC Genomics">
        <title>Genomic and transcriptomic analysis of the endophytic fungus Pestalotiopsis fici reveals its lifestyle and high potential for synthesis of natural products.</title>
        <authorList>
            <person name="Wang X."/>
            <person name="Zhang X."/>
            <person name="Liu L."/>
            <person name="Xiang M."/>
            <person name="Wang W."/>
            <person name="Sun X."/>
            <person name="Che Y."/>
            <person name="Guo L."/>
            <person name="Liu G."/>
            <person name="Guo L."/>
            <person name="Wang C."/>
            <person name="Yin W.B."/>
            <person name="Stadler M."/>
            <person name="Zhang X."/>
            <person name="Liu X."/>
        </authorList>
    </citation>
    <scope>NUCLEOTIDE SEQUENCE [LARGE SCALE GENOMIC DNA]</scope>
    <source>
        <strain evidence="8">W106-1 / CGMCC3.15140</strain>
    </source>
</reference>
<dbReference type="PANTHER" id="PTHR47338:SF9">
    <property type="entry name" value="ZN(II)2CYS6 TRANSCRIPTION FACTOR (EUROFUNG)"/>
    <property type="match status" value="1"/>
</dbReference>
<evidence type="ECO:0000313" key="7">
    <source>
        <dbReference type="EMBL" id="ETS84114.1"/>
    </source>
</evidence>
<dbReference type="RefSeq" id="XP_007828911.1">
    <property type="nucleotide sequence ID" value="XM_007830720.1"/>
</dbReference>
<dbReference type="EMBL" id="KI912110">
    <property type="protein sequence ID" value="ETS84114.1"/>
    <property type="molecule type" value="Genomic_DNA"/>
</dbReference>
<dbReference type="InterPro" id="IPR050815">
    <property type="entry name" value="TF_fung"/>
</dbReference>
<dbReference type="GO" id="GO:0046872">
    <property type="term" value="F:metal ion binding"/>
    <property type="evidence" value="ECO:0007669"/>
    <property type="project" value="UniProtKB-KW"/>
</dbReference>
<evidence type="ECO:0000256" key="5">
    <source>
        <dbReference type="ARBA" id="ARBA00023242"/>
    </source>
</evidence>
<evidence type="ECO:0000256" key="2">
    <source>
        <dbReference type="ARBA" id="ARBA00022723"/>
    </source>
</evidence>
<evidence type="ECO:0000256" key="1">
    <source>
        <dbReference type="ARBA" id="ARBA00004123"/>
    </source>
</evidence>
<comment type="subcellular location">
    <subcellularLocation>
        <location evidence="1">Nucleus</location>
    </subcellularLocation>
</comment>
<dbReference type="eggNOG" id="ENOG502QQ29">
    <property type="taxonomic scope" value="Eukaryota"/>
</dbReference>
<keyword evidence="2" id="KW-0479">Metal-binding</keyword>
<organism evidence="7 8">
    <name type="scientific">Pestalotiopsis fici (strain W106-1 / CGMCC3.15140)</name>
    <dbReference type="NCBI Taxonomy" id="1229662"/>
    <lineage>
        <taxon>Eukaryota</taxon>
        <taxon>Fungi</taxon>
        <taxon>Dikarya</taxon>
        <taxon>Ascomycota</taxon>
        <taxon>Pezizomycotina</taxon>
        <taxon>Sordariomycetes</taxon>
        <taxon>Xylariomycetidae</taxon>
        <taxon>Amphisphaeriales</taxon>
        <taxon>Sporocadaceae</taxon>
        <taxon>Pestalotiopsis</taxon>
    </lineage>
</organism>
<keyword evidence="3" id="KW-0805">Transcription regulation</keyword>
<feature type="region of interest" description="Disordered" evidence="6">
    <location>
        <begin position="43"/>
        <end position="66"/>
    </location>
</feature>
<dbReference type="PANTHER" id="PTHR47338">
    <property type="entry name" value="ZN(II)2CYS6 TRANSCRIPTION FACTOR (EUROFUNG)-RELATED"/>
    <property type="match status" value="1"/>
</dbReference>
<dbReference type="InParanoid" id="W3XDL6"/>
<keyword evidence="4" id="KW-0804">Transcription</keyword>
<proteinExistence type="predicted"/>
<dbReference type="AlphaFoldDB" id="W3XDL6"/>
<sequence length="637" mass="70769">MIVCNGRIKTFETSAPGLRAMSEDRMDSLEGKLDQVLARLGSNGASGRATDIPPEVGEPGPTPATGLAVSDSSRNYVPSSFPFNSESIARIGSLYLKWCHRQPVELFNSENFIETLPNRDPELLIALGSLSLRFPPGTSNSSKEEQLEAMTTKCRTMVMERLATSKIELSTLQTLCLLGMLDNTGKIYPPQSTLQAEFNLSMACQLVQSLMSCLGQSNSPLVESRELRLCIRSIFMLQNLYGSLPVVARFMPTIGGGVQATAHLLPLTDFTSSDGDSGDSIKYIAMLTDVWQLARAYAAKRPTTETVPPWAPSSDYSSVMQHHLEIDSRVPLTHRYEKNRIEEYAPEILQQKRDHWGPWLFLQFVYSTIPCLLNHPFLLSLRLANFRDSIPHSFIQQSFENITRNAGWICHFLDVLEDKQFATSDPTLAHCVVIIATIHLQHSFVTTDSDLRESAQKGLQKCMNFLWRMGSTWRIVNTMAEDLERLQESVVATPTPRGPETGNSQAAWTIDTRLLNDLLVQGYSSRSSPQNNSDVFGKSLVPENNISQESGVDFDLVGSVGIFGHRAVPKATPLYAPNKEPRTPFGRTEFITNSPEHPGRLPHAMSGNILQDGWLLSANDYGQAIETWLDSNAPVYN</sequence>
<dbReference type="OrthoDB" id="426882at2759"/>
<dbReference type="CDD" id="cd12148">
    <property type="entry name" value="fungal_TF_MHR"/>
    <property type="match status" value="1"/>
</dbReference>
<evidence type="ECO:0000256" key="4">
    <source>
        <dbReference type="ARBA" id="ARBA00023163"/>
    </source>
</evidence>
<keyword evidence="5" id="KW-0539">Nucleus</keyword>
<evidence type="ECO:0000256" key="3">
    <source>
        <dbReference type="ARBA" id="ARBA00023015"/>
    </source>
</evidence>
<dbReference type="GeneID" id="19267152"/>
<protein>
    <recommendedName>
        <fullName evidence="9">Transcription factor domain-containing protein</fullName>
    </recommendedName>
</protein>
<name>W3XDL6_PESFW</name>
<dbReference type="Proteomes" id="UP000030651">
    <property type="component" value="Unassembled WGS sequence"/>
</dbReference>
<keyword evidence="8" id="KW-1185">Reference proteome</keyword>
<dbReference type="HOGENOM" id="CLU_015161_3_1_1"/>
<gene>
    <name evidence="7" type="ORF">PFICI_02139</name>
</gene>
<evidence type="ECO:0000313" key="8">
    <source>
        <dbReference type="Proteomes" id="UP000030651"/>
    </source>
</evidence>
<dbReference type="KEGG" id="pfy:PFICI_02139"/>
<evidence type="ECO:0000256" key="6">
    <source>
        <dbReference type="SAM" id="MobiDB-lite"/>
    </source>
</evidence>
<dbReference type="OMA" id="YRFAANK"/>
<accession>W3XDL6</accession>
<dbReference type="GO" id="GO:0000981">
    <property type="term" value="F:DNA-binding transcription factor activity, RNA polymerase II-specific"/>
    <property type="evidence" value="ECO:0007669"/>
    <property type="project" value="InterPro"/>
</dbReference>